<evidence type="ECO:0000313" key="9">
    <source>
        <dbReference type="Proteomes" id="UP000281594"/>
    </source>
</evidence>
<dbReference type="InterPro" id="IPR004646">
    <property type="entry name" value="Fe-S_hydro-lyase_TtdA-typ_cat"/>
</dbReference>
<dbReference type="KEGG" id="src:M271_13095"/>
<feature type="domain" description="Fe-S hydro-lyase tartrate dehydratase alpha-type catalytic" evidence="7">
    <location>
        <begin position="12"/>
        <end position="277"/>
    </location>
</feature>
<evidence type="ECO:0000256" key="4">
    <source>
        <dbReference type="ARBA" id="ARBA00023004"/>
    </source>
</evidence>
<sequence>MAITYDVLKSVTSQMYARSLRAVPADAKKALAGARTRETNPVARNTLDLMVANATAAEERGHFLCSDSGVPTYQIRVGTQARFDGDVKRAIRDGFAELVAASDPPLLKHVTNPLTNERGHAGKDMPIVTFDLVDGADDVEIICSPKALGSGRWAALEIFTFPSIAEIEEYIMKVVLTAGSQACPPVVVGVGIGGTFDYATKLAKESVVRPIGQSHPEPLIADMEKRLLEAVNKTGFGPMGTGGATTAMAVHVDYASGHGFTPVAVCFNCWIDRRTRVRISNDGTVTETE</sequence>
<evidence type="ECO:0000256" key="3">
    <source>
        <dbReference type="ARBA" id="ARBA00022723"/>
    </source>
</evidence>
<dbReference type="GO" id="GO:0046872">
    <property type="term" value="F:metal ion binding"/>
    <property type="evidence" value="ECO:0007669"/>
    <property type="project" value="UniProtKB-KW"/>
</dbReference>
<dbReference type="STRING" id="1343740.M271_13095"/>
<proteinExistence type="inferred from homology"/>
<evidence type="ECO:0000256" key="1">
    <source>
        <dbReference type="ARBA" id="ARBA00008876"/>
    </source>
</evidence>
<dbReference type="InterPro" id="IPR051208">
    <property type="entry name" value="Class-I_Fumarase/Tartrate_DH"/>
</dbReference>
<comment type="similarity">
    <text evidence="1">Belongs to the class-I fumarase family.</text>
</comment>
<dbReference type="Pfam" id="PF05681">
    <property type="entry name" value="Fumerase"/>
    <property type="match status" value="1"/>
</dbReference>
<name>A0A0A0NDP7_STRRN</name>
<evidence type="ECO:0000256" key="6">
    <source>
        <dbReference type="ARBA" id="ARBA00023239"/>
    </source>
</evidence>
<dbReference type="PANTHER" id="PTHR30389">
    <property type="entry name" value="FUMARATE HYDRATASE-RELATED"/>
    <property type="match status" value="1"/>
</dbReference>
<accession>A0A0A0NDP7</accession>
<organism evidence="8 9">
    <name type="scientific">Streptomyces rapamycinicus (strain ATCC 29253 / DSM 41530 / NRRL 5491 / AYB-994)</name>
    <name type="common">Streptomyces hygroscopicus (strain ATCC 29253)</name>
    <dbReference type="NCBI Taxonomy" id="1343740"/>
    <lineage>
        <taxon>Bacteria</taxon>
        <taxon>Bacillati</taxon>
        <taxon>Actinomycetota</taxon>
        <taxon>Actinomycetes</taxon>
        <taxon>Kitasatosporales</taxon>
        <taxon>Streptomycetaceae</taxon>
        <taxon>Streptomyces</taxon>
        <taxon>Streptomyces violaceusniger group</taxon>
    </lineage>
</organism>
<gene>
    <name evidence="8" type="ORF">D3C57_130500</name>
</gene>
<evidence type="ECO:0000256" key="2">
    <source>
        <dbReference type="ARBA" id="ARBA00022485"/>
    </source>
</evidence>
<evidence type="ECO:0000256" key="5">
    <source>
        <dbReference type="ARBA" id="ARBA00023014"/>
    </source>
</evidence>
<evidence type="ECO:0000313" key="8">
    <source>
        <dbReference type="EMBL" id="RLV73644.1"/>
    </source>
</evidence>
<dbReference type="NCBIfam" id="TIGR00722">
    <property type="entry name" value="ttdA_fumA_fumB"/>
    <property type="match status" value="1"/>
</dbReference>
<keyword evidence="2" id="KW-0004">4Fe-4S</keyword>
<dbReference type="PANTHER" id="PTHR30389:SF17">
    <property type="entry name" value="L(+)-TARTRATE DEHYDRATASE SUBUNIT ALPHA-RELATED"/>
    <property type="match status" value="1"/>
</dbReference>
<keyword evidence="6" id="KW-0456">Lyase</keyword>
<keyword evidence="5" id="KW-0411">Iron-sulfur</keyword>
<dbReference type="GO" id="GO:0016829">
    <property type="term" value="F:lyase activity"/>
    <property type="evidence" value="ECO:0007669"/>
    <property type="project" value="UniProtKB-KW"/>
</dbReference>
<dbReference type="GO" id="GO:0051539">
    <property type="term" value="F:4 iron, 4 sulfur cluster binding"/>
    <property type="evidence" value="ECO:0007669"/>
    <property type="project" value="UniProtKB-KW"/>
</dbReference>
<dbReference type="HOGENOM" id="CLU_041245_0_0_11"/>
<evidence type="ECO:0000259" key="7">
    <source>
        <dbReference type="Pfam" id="PF05681"/>
    </source>
</evidence>
<dbReference type="EMBL" id="QYCY01000002">
    <property type="protein sequence ID" value="RLV73644.1"/>
    <property type="molecule type" value="Genomic_DNA"/>
</dbReference>
<dbReference type="AlphaFoldDB" id="A0A0A0NDP7"/>
<dbReference type="RefSeq" id="WP_020867621.1">
    <property type="nucleotide sequence ID" value="NC_022785.1"/>
</dbReference>
<comment type="caution">
    <text evidence="8">The sequence shown here is derived from an EMBL/GenBank/DDBJ whole genome shotgun (WGS) entry which is preliminary data.</text>
</comment>
<keyword evidence="3" id="KW-0479">Metal-binding</keyword>
<keyword evidence="4" id="KW-0408">Iron</keyword>
<protein>
    <submittedName>
        <fullName evidence="8">Fumarate hydratase</fullName>
    </submittedName>
</protein>
<dbReference type="eggNOG" id="COG1951">
    <property type="taxonomic scope" value="Bacteria"/>
</dbReference>
<dbReference type="Proteomes" id="UP000281594">
    <property type="component" value="Unassembled WGS sequence"/>
</dbReference>
<reference evidence="8 9" key="1">
    <citation type="journal article" date="2018" name="J. Biol. Chem.">
        <title>Discovery of the actinoplanic acid pathway in Streptomyces rapamycinicus reveals a genetically conserved synergism with rapamycin.</title>
        <authorList>
            <person name="Mrak P."/>
            <person name="Krastel P."/>
            <person name="Pivk Lukancic P."/>
            <person name="Tao J."/>
            <person name="Pistorius D."/>
            <person name="Moore C.M."/>
        </authorList>
    </citation>
    <scope>NUCLEOTIDE SEQUENCE [LARGE SCALE GENOMIC DNA]</scope>
    <source>
        <strain evidence="8 9">NRRL 5491</strain>
    </source>
</reference>